<accession>A0A1E7DU35</accession>
<dbReference type="EMBL" id="MAMP01000001">
    <property type="protein sequence ID" value="OES46597.1"/>
    <property type="molecule type" value="Genomic_DNA"/>
</dbReference>
<organism evidence="2 3">
    <name type="scientific">Domibacillus iocasae</name>
    <dbReference type="NCBI Taxonomy" id="1714016"/>
    <lineage>
        <taxon>Bacteria</taxon>
        <taxon>Bacillati</taxon>
        <taxon>Bacillota</taxon>
        <taxon>Bacilli</taxon>
        <taxon>Bacillales</taxon>
        <taxon>Bacillaceae</taxon>
        <taxon>Domibacillus</taxon>
    </lineage>
</organism>
<keyword evidence="1" id="KW-0472">Membrane</keyword>
<feature type="transmembrane region" description="Helical" evidence="1">
    <location>
        <begin position="45"/>
        <end position="62"/>
    </location>
</feature>
<sequence length="63" mass="7123">MDKLMFFLYAFIIQFVFGLCVIINLNQNTNRSFSELSGEELTKSIIIGVLGLTALIFSVMLIM</sequence>
<comment type="caution">
    <text evidence="2">The sequence shown here is derived from an EMBL/GenBank/DDBJ whole genome shotgun (WGS) entry which is preliminary data.</text>
</comment>
<proteinExistence type="predicted"/>
<evidence type="ECO:0000313" key="3">
    <source>
        <dbReference type="Proteomes" id="UP000095658"/>
    </source>
</evidence>
<keyword evidence="1" id="KW-1133">Transmembrane helix</keyword>
<dbReference type="AlphaFoldDB" id="A0A1E7DU35"/>
<gene>
    <name evidence="2" type="ORF">BA724_00635</name>
</gene>
<keyword evidence="3" id="KW-1185">Reference proteome</keyword>
<reference evidence="2 3" key="1">
    <citation type="submission" date="2016-06" db="EMBL/GenBank/DDBJ databases">
        <title>Domibacillus iocasae genome sequencing.</title>
        <authorList>
            <person name="Verma A."/>
            <person name="Pal Y."/>
            <person name="Ojha A.K."/>
            <person name="Krishnamurthi S."/>
        </authorList>
    </citation>
    <scope>NUCLEOTIDE SEQUENCE [LARGE SCALE GENOMIC DNA]</scope>
    <source>
        <strain evidence="2 3">DSM 29979</strain>
    </source>
</reference>
<feature type="transmembrane region" description="Helical" evidence="1">
    <location>
        <begin position="6"/>
        <end position="25"/>
    </location>
</feature>
<protein>
    <recommendedName>
        <fullName evidence="4">DUF350 domain-containing protein</fullName>
    </recommendedName>
</protein>
<evidence type="ECO:0000256" key="1">
    <source>
        <dbReference type="SAM" id="Phobius"/>
    </source>
</evidence>
<name>A0A1E7DU35_9BACI</name>
<evidence type="ECO:0008006" key="4">
    <source>
        <dbReference type="Google" id="ProtNLM"/>
    </source>
</evidence>
<evidence type="ECO:0000313" key="2">
    <source>
        <dbReference type="EMBL" id="OES46597.1"/>
    </source>
</evidence>
<keyword evidence="1" id="KW-0812">Transmembrane</keyword>
<dbReference type="Proteomes" id="UP000095658">
    <property type="component" value="Unassembled WGS sequence"/>
</dbReference>